<dbReference type="PANTHER" id="PTHR13696">
    <property type="entry name" value="P-LOOP CONTAINING NUCLEOSIDE TRIPHOSPHATE HYDROLASE"/>
    <property type="match status" value="1"/>
</dbReference>
<dbReference type="Proteomes" id="UP001055111">
    <property type="component" value="Unassembled WGS sequence"/>
</dbReference>
<protein>
    <submittedName>
        <fullName evidence="2">ParA family protein</fullName>
    </submittedName>
</protein>
<dbReference type="Pfam" id="PF13614">
    <property type="entry name" value="AAA_31"/>
    <property type="match status" value="1"/>
</dbReference>
<comment type="caution">
    <text evidence="2">The sequence shown here is derived from an EMBL/GenBank/DDBJ whole genome shotgun (WGS) entry which is preliminary data.</text>
</comment>
<evidence type="ECO:0000313" key="3">
    <source>
        <dbReference type="Proteomes" id="UP001055111"/>
    </source>
</evidence>
<evidence type="ECO:0000259" key="1">
    <source>
        <dbReference type="Pfam" id="PF13614"/>
    </source>
</evidence>
<dbReference type="InterPro" id="IPR027417">
    <property type="entry name" value="P-loop_NTPase"/>
</dbReference>
<proteinExistence type="predicted"/>
<sequence length="258" mass="29261">MNNPMRRVVFNQKGGVGKSTIVCNLAAISASRGLRTLVIDLDPQGNASQYLLGAESRDAQPNLASFFESALSYSFREPAFESFIHSTPFENLDIVPSHPTLEALQSKLESRYKIYKLRDALKGMQQYDAVYIDTPPALNFFTRSALIAVERCLIPFDCDDFSRRALYSVLDNVQEIRHDHNPDLSVEGIVINQFQPRASLPQQLVDELRKEDLPVLNSHLSLSVKIRESHQHARPMIYLEPRHKLAQEYVALHEELNG</sequence>
<dbReference type="SUPFAM" id="SSF52540">
    <property type="entry name" value="P-loop containing nucleoside triphosphate hydrolases"/>
    <property type="match status" value="1"/>
</dbReference>
<dbReference type="Gene3D" id="3.40.50.300">
    <property type="entry name" value="P-loop containing nucleotide triphosphate hydrolases"/>
    <property type="match status" value="1"/>
</dbReference>
<organism evidence="2 3">
    <name type="scientific">Caballeronia novacaledonica</name>
    <dbReference type="NCBI Taxonomy" id="1544861"/>
    <lineage>
        <taxon>Bacteria</taxon>
        <taxon>Pseudomonadati</taxon>
        <taxon>Pseudomonadota</taxon>
        <taxon>Betaproteobacteria</taxon>
        <taxon>Burkholderiales</taxon>
        <taxon>Burkholderiaceae</taxon>
        <taxon>Caballeronia</taxon>
    </lineage>
</organism>
<dbReference type="AlphaFoldDB" id="A0AA37ICK0"/>
<dbReference type="EMBL" id="BPUS01000007">
    <property type="protein sequence ID" value="GJH26749.1"/>
    <property type="molecule type" value="Genomic_DNA"/>
</dbReference>
<dbReference type="InterPro" id="IPR025669">
    <property type="entry name" value="AAA_dom"/>
</dbReference>
<dbReference type="CDD" id="cd02042">
    <property type="entry name" value="ParAB_family"/>
    <property type="match status" value="1"/>
</dbReference>
<reference evidence="2" key="1">
    <citation type="submission" date="2022-09" db="EMBL/GenBank/DDBJ databases">
        <title>Isolation and characterization of 3-chlorobenzoate degrading bacteria from soils in Shizuoka.</title>
        <authorList>
            <person name="Ifat A."/>
            <person name="Ogawa N."/>
            <person name="Kimbara K."/>
            <person name="Moriuchi R."/>
            <person name="Dohra H."/>
            <person name="Shintani M."/>
        </authorList>
    </citation>
    <scope>NUCLEOTIDE SEQUENCE</scope>
    <source>
        <strain evidence="2">19CS4-2</strain>
    </source>
</reference>
<evidence type="ECO:0000313" key="2">
    <source>
        <dbReference type="EMBL" id="GJH26749.1"/>
    </source>
</evidence>
<name>A0AA37ICK0_9BURK</name>
<feature type="domain" description="AAA" evidence="1">
    <location>
        <begin position="9"/>
        <end position="185"/>
    </location>
</feature>
<dbReference type="PANTHER" id="PTHR13696:SF52">
    <property type="entry name" value="PARA FAMILY PROTEIN CT_582"/>
    <property type="match status" value="1"/>
</dbReference>
<dbReference type="InterPro" id="IPR050678">
    <property type="entry name" value="DNA_Partitioning_ATPase"/>
</dbReference>
<accession>A0AA37ICK0</accession>
<gene>
    <name evidence="2" type="ORF">CBA19CS42_19555</name>
</gene>